<name>A0A426Z3F1_ENSVE</name>
<dbReference type="AlphaFoldDB" id="A0A426Z3F1"/>
<comment type="caution">
    <text evidence="1">The sequence shown here is derived from an EMBL/GenBank/DDBJ whole genome shotgun (WGS) entry which is preliminary data.</text>
</comment>
<reference evidence="1 2" key="1">
    <citation type="journal article" date="2014" name="Agronomy (Basel)">
        <title>A Draft Genome Sequence for Ensete ventricosum, the Drought-Tolerant Tree Against Hunger.</title>
        <authorList>
            <person name="Harrison J."/>
            <person name="Moore K.A."/>
            <person name="Paszkiewicz K."/>
            <person name="Jones T."/>
            <person name="Grant M."/>
            <person name="Ambacheew D."/>
            <person name="Muzemil S."/>
            <person name="Studholme D.J."/>
        </authorList>
    </citation>
    <scope>NUCLEOTIDE SEQUENCE [LARGE SCALE GENOMIC DNA]</scope>
</reference>
<proteinExistence type="predicted"/>
<dbReference type="Proteomes" id="UP000287651">
    <property type="component" value="Unassembled WGS sequence"/>
</dbReference>
<accession>A0A426Z3F1</accession>
<protein>
    <submittedName>
        <fullName evidence="1">Uncharacterized protein</fullName>
    </submittedName>
</protein>
<organism evidence="1 2">
    <name type="scientific">Ensete ventricosum</name>
    <name type="common">Abyssinian banana</name>
    <name type="synonym">Musa ensete</name>
    <dbReference type="NCBI Taxonomy" id="4639"/>
    <lineage>
        <taxon>Eukaryota</taxon>
        <taxon>Viridiplantae</taxon>
        <taxon>Streptophyta</taxon>
        <taxon>Embryophyta</taxon>
        <taxon>Tracheophyta</taxon>
        <taxon>Spermatophyta</taxon>
        <taxon>Magnoliopsida</taxon>
        <taxon>Liliopsida</taxon>
        <taxon>Zingiberales</taxon>
        <taxon>Musaceae</taxon>
        <taxon>Ensete</taxon>
    </lineage>
</organism>
<gene>
    <name evidence="1" type="ORF">B296_00022862</name>
</gene>
<evidence type="ECO:0000313" key="1">
    <source>
        <dbReference type="EMBL" id="RRT58496.1"/>
    </source>
</evidence>
<dbReference type="EMBL" id="AMZH03008649">
    <property type="protein sequence ID" value="RRT58496.1"/>
    <property type="molecule type" value="Genomic_DNA"/>
</dbReference>
<sequence length="170" mass="19073">MVTTVGVGEIASLATRLEKRLERRSCDMGPPFSAKILVVVPQRGTGSQPGEVFCVRKLVSVDNRDASGLTSDQFIHRGPQEPKQIGHYALAEVWDAGLPARSLLCASFPFFALFSSGEVRRVMVAKEKMRRGLRAALEDEKQGRLALFVVFFFMRPSSKTTDKMVWLWRR</sequence>
<evidence type="ECO:0000313" key="2">
    <source>
        <dbReference type="Proteomes" id="UP000287651"/>
    </source>
</evidence>